<comment type="similarity">
    <text evidence="2 9">Belongs to the cytochrome P450 family.</text>
</comment>
<keyword evidence="6 8" id="KW-0408">Iron</keyword>
<dbReference type="PRINTS" id="PR00463">
    <property type="entry name" value="EP450I"/>
</dbReference>
<sequence length="577" mass="65239">MFVYAWLGIGLLAYYVFRSVYLLYFHPLHKIPGPKLAAITYGYEFYYNVIKGGKFVWEIERLHKIYGPVIRINPDEVHINDPDNYEEIYTSRARRREKDPVQIAQFDLDGAVFSSITPETHRQRRSHLDKFFSKQAISNIEYLIHDSLDKIIKTYKEAYQSNNVVNLDAGFAGLTADIIYQYAFGFNPGNLDAEGFNESVRDASNAFFRGIHILNFFPFIKVIMGLMPLGLLRLVSEPAVTLVKEREDLYARSVAALERNQTSVQQDEKVSNSRGAILDAIAGPHMPAHMRTPVRLMNEGLALAIAGTETTARSLSVGTYHLLTRDDIRLKLREELKTVMPTPDTRMGRTELEKLPYLSGVINESMRLSTGVSSRMPRVAPTEALVYKEHVIPPGSLFSSSHVFILMDPNIFPNPHDFDPERWIRAAEKGERLDRYLVNFSKGSRICLGMQLAYAELFIVIATLMRMFDMELADTPRETIEFARDFGTPYPEKGNLCVKARITGLRLLICFSHVKESQPNAVHAFLGMHCSPKVVDQSATSGFDEGVINANIKYPNVSRIMANSLKSNGTAIPCDSY</sequence>
<evidence type="ECO:0000256" key="1">
    <source>
        <dbReference type="ARBA" id="ARBA00001971"/>
    </source>
</evidence>
<dbReference type="InterPro" id="IPR036396">
    <property type="entry name" value="Cyt_P450_sf"/>
</dbReference>
<feature type="transmembrane region" description="Helical" evidence="10">
    <location>
        <begin position="6"/>
        <end position="25"/>
    </location>
</feature>
<dbReference type="PROSITE" id="PS00086">
    <property type="entry name" value="CYTOCHROME_P450"/>
    <property type="match status" value="1"/>
</dbReference>
<dbReference type="PRINTS" id="PR00385">
    <property type="entry name" value="P450"/>
</dbReference>
<evidence type="ECO:0000256" key="5">
    <source>
        <dbReference type="ARBA" id="ARBA00023002"/>
    </source>
</evidence>
<keyword evidence="10" id="KW-0812">Transmembrane</keyword>
<proteinExistence type="inferred from homology"/>
<dbReference type="VEuPathDB" id="FungiDB:M747DRAFT_349428"/>
<dbReference type="GO" id="GO:0004497">
    <property type="term" value="F:monooxygenase activity"/>
    <property type="evidence" value="ECO:0007669"/>
    <property type="project" value="UniProtKB-KW"/>
</dbReference>
<dbReference type="CDD" id="cd11062">
    <property type="entry name" value="CYP58-like"/>
    <property type="match status" value="1"/>
</dbReference>
<feature type="binding site" description="axial binding residue" evidence="8">
    <location>
        <position position="447"/>
    </location>
    <ligand>
        <name>heme</name>
        <dbReference type="ChEBI" id="CHEBI:30413"/>
    </ligand>
    <ligandPart>
        <name>Fe</name>
        <dbReference type="ChEBI" id="CHEBI:18248"/>
    </ligandPart>
</feature>
<evidence type="ECO:0000313" key="12">
    <source>
        <dbReference type="Proteomes" id="UP000253845"/>
    </source>
</evidence>
<dbReference type="GO" id="GO:0016705">
    <property type="term" value="F:oxidoreductase activity, acting on paired donors, with incorporation or reduction of molecular oxygen"/>
    <property type="evidence" value="ECO:0007669"/>
    <property type="project" value="InterPro"/>
</dbReference>
<keyword evidence="5 9" id="KW-0560">Oxidoreductase</keyword>
<comment type="cofactor">
    <cofactor evidence="1 8">
        <name>heme</name>
        <dbReference type="ChEBI" id="CHEBI:30413"/>
    </cofactor>
</comment>
<keyword evidence="4 8" id="KW-0479">Metal-binding</keyword>
<keyword evidence="10" id="KW-0472">Membrane</keyword>
<dbReference type="EMBL" id="KZ851910">
    <property type="protein sequence ID" value="RDH21532.1"/>
    <property type="molecule type" value="Genomic_DNA"/>
</dbReference>
<evidence type="ECO:0000256" key="10">
    <source>
        <dbReference type="SAM" id="Phobius"/>
    </source>
</evidence>
<evidence type="ECO:0000256" key="4">
    <source>
        <dbReference type="ARBA" id="ARBA00022723"/>
    </source>
</evidence>
<evidence type="ECO:0000256" key="8">
    <source>
        <dbReference type="PIRSR" id="PIRSR602401-1"/>
    </source>
</evidence>
<evidence type="ECO:0000256" key="9">
    <source>
        <dbReference type="RuleBase" id="RU000461"/>
    </source>
</evidence>
<dbReference type="AlphaFoldDB" id="A0A370C757"/>
<dbReference type="PANTHER" id="PTHR24305">
    <property type="entry name" value="CYTOCHROME P450"/>
    <property type="match status" value="1"/>
</dbReference>
<evidence type="ECO:0000256" key="2">
    <source>
        <dbReference type="ARBA" id="ARBA00010617"/>
    </source>
</evidence>
<keyword evidence="3 8" id="KW-0349">Heme</keyword>
<accession>A0A370C757</accession>
<dbReference type="Pfam" id="PF00067">
    <property type="entry name" value="p450"/>
    <property type="match status" value="1"/>
</dbReference>
<organism evidence="11 12">
    <name type="scientific">Aspergillus niger ATCC 13496</name>
    <dbReference type="NCBI Taxonomy" id="1353008"/>
    <lineage>
        <taxon>Eukaryota</taxon>
        <taxon>Fungi</taxon>
        <taxon>Dikarya</taxon>
        <taxon>Ascomycota</taxon>
        <taxon>Pezizomycotina</taxon>
        <taxon>Eurotiomycetes</taxon>
        <taxon>Eurotiomycetidae</taxon>
        <taxon>Eurotiales</taxon>
        <taxon>Aspergillaceae</taxon>
        <taxon>Aspergillus</taxon>
        <taxon>Aspergillus subgen. Circumdati</taxon>
    </lineage>
</organism>
<reference evidence="11 12" key="1">
    <citation type="submission" date="2018-07" db="EMBL/GenBank/DDBJ databases">
        <title>Section-level genome sequencing of Aspergillus section Nigri to investigate inter- and intra-species variation.</title>
        <authorList>
            <consortium name="DOE Joint Genome Institute"/>
            <person name="Vesth T.C."/>
            <person name="Nybo J.L."/>
            <person name="Theobald S."/>
            <person name="Frisvad J.C."/>
            <person name="Larsen T.O."/>
            <person name="Nielsen K.F."/>
            <person name="Hoof J.B."/>
            <person name="Brandl J."/>
            <person name="Salamov A."/>
            <person name="Riley R."/>
            <person name="Gladden J.M."/>
            <person name="Phatale P."/>
            <person name="Nielsen M.T."/>
            <person name="Lyhne E.K."/>
            <person name="Kogle M.E."/>
            <person name="Strasser K."/>
            <person name="McDonnell E."/>
            <person name="Barry K."/>
            <person name="Clum A."/>
            <person name="Chen C."/>
            <person name="Nolan M."/>
            <person name="Sandor L."/>
            <person name="Kuo A."/>
            <person name="Lipzen A."/>
            <person name="Hainaut M."/>
            <person name="Drula E."/>
            <person name="Tsang A."/>
            <person name="Magnuson J.K."/>
            <person name="Henrissat B."/>
            <person name="Wiebenga A."/>
            <person name="Simmons B.A."/>
            <person name="Makela M.R."/>
            <person name="De vries R.P."/>
            <person name="Grigoriev I.V."/>
            <person name="Mortensen U.H."/>
            <person name="Baker S.E."/>
            <person name="Andersen M.R."/>
        </authorList>
    </citation>
    <scope>NUCLEOTIDE SEQUENCE [LARGE SCALE GENOMIC DNA]</scope>
    <source>
        <strain evidence="11 12">ATCC 13496</strain>
    </source>
</reference>
<protein>
    <submittedName>
        <fullName evidence="11">Cytochrome P450</fullName>
    </submittedName>
</protein>
<evidence type="ECO:0000256" key="3">
    <source>
        <dbReference type="ARBA" id="ARBA00022617"/>
    </source>
</evidence>
<keyword evidence="7 9" id="KW-0503">Monooxygenase</keyword>
<dbReference type="InterPro" id="IPR002401">
    <property type="entry name" value="Cyt_P450_E_grp-I"/>
</dbReference>
<dbReference type="Proteomes" id="UP000253845">
    <property type="component" value="Unassembled WGS sequence"/>
</dbReference>
<dbReference type="GO" id="GO:0020037">
    <property type="term" value="F:heme binding"/>
    <property type="evidence" value="ECO:0007669"/>
    <property type="project" value="InterPro"/>
</dbReference>
<gene>
    <name evidence="11" type="ORF">M747DRAFT_349428</name>
</gene>
<evidence type="ECO:0000313" key="11">
    <source>
        <dbReference type="EMBL" id="RDH21532.1"/>
    </source>
</evidence>
<evidence type="ECO:0000256" key="7">
    <source>
        <dbReference type="ARBA" id="ARBA00023033"/>
    </source>
</evidence>
<keyword evidence="10" id="KW-1133">Transmembrane helix</keyword>
<dbReference type="SUPFAM" id="SSF48264">
    <property type="entry name" value="Cytochrome P450"/>
    <property type="match status" value="1"/>
</dbReference>
<dbReference type="InterPro" id="IPR050121">
    <property type="entry name" value="Cytochrome_P450_monoxygenase"/>
</dbReference>
<name>A0A370C757_ASPNG</name>
<dbReference type="InterPro" id="IPR001128">
    <property type="entry name" value="Cyt_P450"/>
</dbReference>
<dbReference type="InterPro" id="IPR017972">
    <property type="entry name" value="Cyt_P450_CS"/>
</dbReference>
<dbReference type="GO" id="GO:0005506">
    <property type="term" value="F:iron ion binding"/>
    <property type="evidence" value="ECO:0007669"/>
    <property type="project" value="InterPro"/>
</dbReference>
<evidence type="ECO:0000256" key="6">
    <source>
        <dbReference type="ARBA" id="ARBA00023004"/>
    </source>
</evidence>
<dbReference type="Gene3D" id="1.10.630.10">
    <property type="entry name" value="Cytochrome P450"/>
    <property type="match status" value="1"/>
</dbReference>
<dbReference type="PANTHER" id="PTHR24305:SF157">
    <property type="entry name" value="N-ACETYLTRYPTOPHAN 6-HYDROXYLASE IVOC-RELATED"/>
    <property type="match status" value="1"/>
</dbReference>